<feature type="coiled-coil region" evidence="1">
    <location>
        <begin position="40"/>
        <end position="88"/>
    </location>
</feature>
<name>A0A9J6FWV7_HAELO</name>
<gene>
    <name evidence="3" type="ORF">HPB48_013610</name>
</gene>
<reference evidence="3 4" key="1">
    <citation type="journal article" date="2020" name="Cell">
        <title>Large-Scale Comparative Analyses of Tick Genomes Elucidate Their Genetic Diversity and Vector Capacities.</title>
        <authorList>
            <consortium name="Tick Genome and Microbiome Consortium (TIGMIC)"/>
            <person name="Jia N."/>
            <person name="Wang J."/>
            <person name="Shi W."/>
            <person name="Du L."/>
            <person name="Sun Y."/>
            <person name="Zhan W."/>
            <person name="Jiang J.F."/>
            <person name="Wang Q."/>
            <person name="Zhang B."/>
            <person name="Ji P."/>
            <person name="Bell-Sakyi L."/>
            <person name="Cui X.M."/>
            <person name="Yuan T.T."/>
            <person name="Jiang B.G."/>
            <person name="Yang W.F."/>
            <person name="Lam T.T."/>
            <person name="Chang Q.C."/>
            <person name="Ding S.J."/>
            <person name="Wang X.J."/>
            <person name="Zhu J.G."/>
            <person name="Ruan X.D."/>
            <person name="Zhao L."/>
            <person name="Wei J.T."/>
            <person name="Ye R.Z."/>
            <person name="Que T.C."/>
            <person name="Du C.H."/>
            <person name="Zhou Y.H."/>
            <person name="Cheng J.X."/>
            <person name="Dai P.F."/>
            <person name="Guo W.B."/>
            <person name="Han X.H."/>
            <person name="Huang E.J."/>
            <person name="Li L.F."/>
            <person name="Wei W."/>
            <person name="Gao Y.C."/>
            <person name="Liu J.Z."/>
            <person name="Shao H.Z."/>
            <person name="Wang X."/>
            <person name="Wang C.C."/>
            <person name="Yang T.C."/>
            <person name="Huo Q.B."/>
            <person name="Li W."/>
            <person name="Chen H.Y."/>
            <person name="Chen S.E."/>
            <person name="Zhou L.G."/>
            <person name="Ni X.B."/>
            <person name="Tian J.H."/>
            <person name="Sheng Y."/>
            <person name="Liu T."/>
            <person name="Pan Y.S."/>
            <person name="Xia L.Y."/>
            <person name="Li J."/>
            <person name="Zhao F."/>
            <person name="Cao W.C."/>
        </authorList>
    </citation>
    <scope>NUCLEOTIDE SEQUENCE [LARGE SCALE GENOMIC DNA]</scope>
    <source>
        <strain evidence="3">HaeL-2018</strain>
    </source>
</reference>
<accession>A0A9J6FWV7</accession>
<dbReference type="OrthoDB" id="6509976at2759"/>
<dbReference type="InterPro" id="IPR057251">
    <property type="entry name" value="FP_C"/>
</dbReference>
<evidence type="ECO:0000256" key="1">
    <source>
        <dbReference type="SAM" id="Coils"/>
    </source>
</evidence>
<organism evidence="3 4">
    <name type="scientific">Haemaphysalis longicornis</name>
    <name type="common">Bush tick</name>
    <dbReference type="NCBI Taxonomy" id="44386"/>
    <lineage>
        <taxon>Eukaryota</taxon>
        <taxon>Metazoa</taxon>
        <taxon>Ecdysozoa</taxon>
        <taxon>Arthropoda</taxon>
        <taxon>Chelicerata</taxon>
        <taxon>Arachnida</taxon>
        <taxon>Acari</taxon>
        <taxon>Parasitiformes</taxon>
        <taxon>Ixodida</taxon>
        <taxon>Ixodoidea</taxon>
        <taxon>Ixodidae</taxon>
        <taxon>Haemaphysalinae</taxon>
        <taxon>Haemaphysalis</taxon>
    </lineage>
</organism>
<dbReference type="AlphaFoldDB" id="A0A9J6FWV7"/>
<sequence>MPKGNNEMAKLLEEFKSELRQDIRTLTESVKYCSDTCDGVNEIQKDMKELKLEIRRLVDKNLDLEKENKNLRDRLDELEQHHRLNNLEIKGLPVDCDEVEFVKEIGKKLGEEIVDTDIDICHRVDLPHSKDRNVIVRLTRGSKRNAVLAKARKMRLTTEALGFEGASKPVFLNEHLTQKNKRLLGAAIAKKKSVAWKYVWTSNGKVVARRGESTPILRISRMSDVEHMNAQSPAASLSE</sequence>
<keyword evidence="4" id="KW-1185">Reference proteome</keyword>
<dbReference type="OMA" id="ICHRVDL"/>
<proteinExistence type="predicted"/>
<keyword evidence="1" id="KW-0175">Coiled coil</keyword>
<evidence type="ECO:0000313" key="3">
    <source>
        <dbReference type="EMBL" id="KAH9367267.1"/>
    </source>
</evidence>
<evidence type="ECO:0000313" key="4">
    <source>
        <dbReference type="Proteomes" id="UP000821853"/>
    </source>
</evidence>
<dbReference type="Pfam" id="PF25298">
    <property type="entry name" value="Baculo_FP_2nd"/>
    <property type="match status" value="1"/>
</dbReference>
<dbReference type="Proteomes" id="UP000821853">
    <property type="component" value="Chromosome 2"/>
</dbReference>
<dbReference type="EMBL" id="JABSTR010000004">
    <property type="protein sequence ID" value="KAH9367267.1"/>
    <property type="molecule type" value="Genomic_DNA"/>
</dbReference>
<dbReference type="VEuPathDB" id="VectorBase:HLOH_041189"/>
<comment type="caution">
    <text evidence="3">The sequence shown here is derived from an EMBL/GenBank/DDBJ whole genome shotgun (WGS) entry which is preliminary data.</text>
</comment>
<feature type="domain" description="FP protein C-terminal" evidence="2">
    <location>
        <begin position="177"/>
        <end position="228"/>
    </location>
</feature>
<evidence type="ECO:0000259" key="2">
    <source>
        <dbReference type="Pfam" id="PF25298"/>
    </source>
</evidence>
<protein>
    <recommendedName>
        <fullName evidence="2">FP protein C-terminal domain-containing protein</fullName>
    </recommendedName>
</protein>